<dbReference type="AlphaFoldDB" id="B2IFT2"/>
<dbReference type="HOGENOM" id="CLU_609259_0_0_5"/>
<evidence type="ECO:0000313" key="1">
    <source>
        <dbReference type="EMBL" id="ACB94293.1"/>
    </source>
</evidence>
<dbReference type="EMBL" id="CP001016">
    <property type="protein sequence ID" value="ACB94293.1"/>
    <property type="molecule type" value="Genomic_DNA"/>
</dbReference>
<dbReference type="STRING" id="395963.Bind_0643"/>
<gene>
    <name evidence="1" type="ordered locus">Bind_0643</name>
</gene>
<evidence type="ECO:0008006" key="3">
    <source>
        <dbReference type="Google" id="ProtNLM"/>
    </source>
</evidence>
<reference evidence="1 2" key="2">
    <citation type="journal article" date="2010" name="J. Bacteriol.">
        <title>Complete genome sequence of Beijerinckia indica subsp. indica.</title>
        <authorList>
            <person name="Tamas I."/>
            <person name="Dedysh S.N."/>
            <person name="Liesack W."/>
            <person name="Stott M.B."/>
            <person name="Alam M."/>
            <person name="Murrell J.C."/>
            <person name="Dunfield P.F."/>
        </authorList>
    </citation>
    <scope>NUCLEOTIDE SEQUENCE [LARGE SCALE GENOMIC DNA]</scope>
    <source>
        <strain evidence="2">ATCC 9039 / DSM 1715 / NCIMB 8712</strain>
    </source>
</reference>
<dbReference type="eggNOG" id="ENOG50339I7">
    <property type="taxonomic scope" value="Bacteria"/>
</dbReference>
<accession>B2IFT2</accession>
<dbReference type="Proteomes" id="UP000001695">
    <property type="component" value="Chromosome"/>
</dbReference>
<dbReference type="KEGG" id="bid:Bind_0643"/>
<protein>
    <recommendedName>
        <fullName evidence="3">Bacteriophage tail tape measure C-terminal domain-containing protein</fullName>
    </recommendedName>
</protein>
<organism evidence="1 2">
    <name type="scientific">Beijerinckia indica subsp. indica (strain ATCC 9039 / DSM 1715 / NCIMB 8712)</name>
    <dbReference type="NCBI Taxonomy" id="395963"/>
    <lineage>
        <taxon>Bacteria</taxon>
        <taxon>Pseudomonadati</taxon>
        <taxon>Pseudomonadota</taxon>
        <taxon>Alphaproteobacteria</taxon>
        <taxon>Hyphomicrobiales</taxon>
        <taxon>Beijerinckiaceae</taxon>
        <taxon>Beijerinckia</taxon>
    </lineage>
</organism>
<reference evidence="2" key="1">
    <citation type="submission" date="2008-03" db="EMBL/GenBank/DDBJ databases">
        <title>Complete sequence of chromosome of Beijerinckia indica subsp. indica ATCC 9039.</title>
        <authorList>
            <consortium name="US DOE Joint Genome Institute"/>
            <person name="Copeland A."/>
            <person name="Lucas S."/>
            <person name="Lapidus A."/>
            <person name="Glavina del Rio T."/>
            <person name="Dalin E."/>
            <person name="Tice H."/>
            <person name="Bruce D."/>
            <person name="Goodwin L."/>
            <person name="Pitluck S."/>
            <person name="LaButti K."/>
            <person name="Schmutz J."/>
            <person name="Larimer F."/>
            <person name="Land M."/>
            <person name="Hauser L."/>
            <person name="Kyrpides N."/>
            <person name="Mikhailova N."/>
            <person name="Dunfield P.F."/>
            <person name="Dedysh S.N."/>
            <person name="Liesack W."/>
            <person name="Saw J.H."/>
            <person name="Alam M."/>
            <person name="Chen Y."/>
            <person name="Murrell J.C."/>
            <person name="Richardson P."/>
        </authorList>
    </citation>
    <scope>NUCLEOTIDE SEQUENCE [LARGE SCALE GENOMIC DNA]</scope>
    <source>
        <strain evidence="2">ATCC 9039 / DSM 1715 / NCIMB 8712</strain>
    </source>
</reference>
<evidence type="ECO:0000313" key="2">
    <source>
        <dbReference type="Proteomes" id="UP000001695"/>
    </source>
</evidence>
<sequence>MASNEIEVRFSADISALRAGIQQASDILKNVGLSSQNATQKASGSLDDLGNTFGNARTYMQSFSQNLVQTRNESVSTSAGIGLIASSSTQLSQALGSVNQNSALAQNAETERYNALMGEADFRRALIREEAQDYQISYQQELAALQSNNVSKLAAIRDHYAALKNAQEEGSSQYLRLSQSDAAAERQIQLQNFRDIQDVNRRLVQEYRSSFDAIGSTVTSSVMSMMQGQRTFSETVRNTLLQIIEMFVQARIRTVAEWLAGTIAQTQVSVVGESAKTSAVSAGTAVRVGLETTASSASMASTFTGVLKSILASATQTFAGIFGFLSPILGPAAIGPAVAGEATVLAAASSLPSFAVGAWSLPSDMIAQVHQGEMIVPAGPAAAMRSALSGGGDQRGVMVQHATNFNVTAIDSQSVSQFFRYNGRQIMRTINDSIRAGTHLGLSRLSSLS</sequence>
<keyword evidence="2" id="KW-1185">Reference proteome</keyword>
<name>B2IFT2_BEII9</name>
<proteinExistence type="predicted"/>